<feature type="signal peptide" evidence="2">
    <location>
        <begin position="1"/>
        <end position="20"/>
    </location>
</feature>
<dbReference type="PANTHER" id="PTHR31956:SF8">
    <property type="entry name" value="ACID PHOSPHATASE PHOA (AFU_ORTHOLOGUE AFUA_1G03570)"/>
    <property type="match status" value="1"/>
</dbReference>
<keyword evidence="1" id="KW-0378">Hydrolase</keyword>
<dbReference type="InterPro" id="IPR007312">
    <property type="entry name" value="Phosphoesterase"/>
</dbReference>
<dbReference type="RefSeq" id="WP_323578011.1">
    <property type="nucleotide sequence ID" value="NZ_JAYGJQ010000002.1"/>
</dbReference>
<dbReference type="InterPro" id="IPR017850">
    <property type="entry name" value="Alkaline_phosphatase_core_sf"/>
</dbReference>
<reference evidence="3 4" key="1">
    <citation type="submission" date="2023-11" db="EMBL/GenBank/DDBJ databases">
        <title>A Novel Polar Bacteriovorax (B. antarcticus) Isolated from the Biocrust in Antarctica.</title>
        <authorList>
            <person name="Mun W."/>
            <person name="Choi S.Y."/>
            <person name="Mitchell R.J."/>
        </authorList>
    </citation>
    <scope>NUCLEOTIDE SEQUENCE [LARGE SCALE GENOMIC DNA]</scope>
    <source>
        <strain evidence="3 4">PP10</strain>
    </source>
</reference>
<dbReference type="Proteomes" id="UP001302274">
    <property type="component" value="Unassembled WGS sequence"/>
</dbReference>
<comment type="caution">
    <text evidence="3">The sequence shown here is derived from an EMBL/GenBank/DDBJ whole genome shotgun (WGS) entry which is preliminary data.</text>
</comment>
<organism evidence="3 4">
    <name type="scientific">Bacteriovorax antarcticus</name>
    <dbReference type="NCBI Taxonomy" id="3088717"/>
    <lineage>
        <taxon>Bacteria</taxon>
        <taxon>Pseudomonadati</taxon>
        <taxon>Bdellovibrionota</taxon>
        <taxon>Bacteriovoracia</taxon>
        <taxon>Bacteriovoracales</taxon>
        <taxon>Bacteriovoracaceae</taxon>
        <taxon>Bacteriovorax</taxon>
    </lineage>
</organism>
<protein>
    <submittedName>
        <fullName evidence="3">Alkaline phosphatase family protein</fullName>
    </submittedName>
</protein>
<dbReference type="Gene3D" id="3.40.720.10">
    <property type="entry name" value="Alkaline Phosphatase, subunit A"/>
    <property type="match status" value="1"/>
</dbReference>
<dbReference type="PANTHER" id="PTHR31956">
    <property type="entry name" value="NON-SPECIFIC PHOSPHOLIPASE C4-RELATED"/>
    <property type="match status" value="1"/>
</dbReference>
<dbReference type="Pfam" id="PF04185">
    <property type="entry name" value="Phosphoesterase"/>
    <property type="match status" value="1"/>
</dbReference>
<proteinExistence type="predicted"/>
<feature type="chain" id="PRO_5045844406" evidence="2">
    <location>
        <begin position="21"/>
        <end position="281"/>
    </location>
</feature>
<evidence type="ECO:0000313" key="4">
    <source>
        <dbReference type="Proteomes" id="UP001302274"/>
    </source>
</evidence>
<keyword evidence="4" id="KW-1185">Reference proteome</keyword>
<keyword evidence="2" id="KW-0732">Signal</keyword>
<accession>A0ABU5VZV9</accession>
<sequence length="281" mass="30931">MKQYFASFLTLIIVSSSLSAQTVSTGDHFKKVVWVVFENMDYEKALAQADFSALTKNSVLLTNLTAEAHPSQGNYIAMIAGSKLNVTNDSVVNLQDTHVGDLLEKAHMKWKVYAENYPGKCFIGKSSGPYARRHVPFMSFLDVTQDSARCLNIEDETNFFSDYNSGGLPEFSMYIPNVKNDGHDTGVDFAGKWLNKTFGSLISNPSKLGDVLFIITFDESGGTSKTNQVYTVLVGAKIKAGTQNTQPMNHTALLKMIEDEFGIGNLGREDAKAPVIEGIWK</sequence>
<evidence type="ECO:0000256" key="1">
    <source>
        <dbReference type="ARBA" id="ARBA00022801"/>
    </source>
</evidence>
<gene>
    <name evidence="3" type="ORF">SHI21_16530</name>
</gene>
<evidence type="ECO:0000256" key="2">
    <source>
        <dbReference type="SAM" id="SignalP"/>
    </source>
</evidence>
<dbReference type="EMBL" id="JAYGJQ010000002">
    <property type="protein sequence ID" value="MEA9357839.1"/>
    <property type="molecule type" value="Genomic_DNA"/>
</dbReference>
<evidence type="ECO:0000313" key="3">
    <source>
        <dbReference type="EMBL" id="MEA9357839.1"/>
    </source>
</evidence>
<name>A0ABU5VZV9_9BACT</name>